<evidence type="ECO:0000256" key="5">
    <source>
        <dbReference type="ARBA" id="ARBA00023136"/>
    </source>
</evidence>
<dbReference type="GO" id="GO:0005886">
    <property type="term" value="C:plasma membrane"/>
    <property type="evidence" value="ECO:0007669"/>
    <property type="project" value="UniProtKB-SubCell"/>
</dbReference>
<protein>
    <submittedName>
        <fullName evidence="8">Putative RDD family membrane protein YckC</fullName>
    </submittedName>
</protein>
<feature type="domain" description="RDD" evidence="7">
    <location>
        <begin position="70"/>
        <end position="224"/>
    </location>
</feature>
<evidence type="ECO:0000256" key="2">
    <source>
        <dbReference type="ARBA" id="ARBA00022475"/>
    </source>
</evidence>
<dbReference type="InterPro" id="IPR010432">
    <property type="entry name" value="RDD"/>
</dbReference>
<dbReference type="PANTHER" id="PTHR36115">
    <property type="entry name" value="PROLINE-RICH ANTIGEN HOMOLOG-RELATED"/>
    <property type="match status" value="1"/>
</dbReference>
<evidence type="ECO:0000256" key="1">
    <source>
        <dbReference type="ARBA" id="ARBA00004651"/>
    </source>
</evidence>
<sequence>MDNEYYILDKGGRIGPFTPRELMARPLEPGDLLLQPSQTQGVPAYSLPEFDSYFKSEGIYYPTQQNTNSYMLRLPAAIIDFFVLAIPLWILACILFPQYILSLQPDITSTKISYQQLMQKSAENMLKHQTEFFIIEVAFFLVTILYNTLCEASHLRASVGKYLLGLAVVDELGYSLTFLHALKRNLGKFIYEVASFFISILAYTAYSRMIWSDRHQAFHDMFSGCYIVKKNQ</sequence>
<evidence type="ECO:0000256" key="4">
    <source>
        <dbReference type="ARBA" id="ARBA00022989"/>
    </source>
</evidence>
<dbReference type="InterPro" id="IPR051791">
    <property type="entry name" value="Pra-immunoreactive"/>
</dbReference>
<keyword evidence="2" id="KW-1003">Cell membrane</keyword>
<dbReference type="AlphaFoldDB" id="A0A495J993"/>
<keyword evidence="3 6" id="KW-0812">Transmembrane</keyword>
<accession>A0A495J993</accession>
<name>A0A495J993_9SPHI</name>
<dbReference type="RefSeq" id="WP_121201108.1">
    <property type="nucleotide sequence ID" value="NZ_RBKU01000001.1"/>
</dbReference>
<comment type="caution">
    <text evidence="8">The sequence shown here is derived from an EMBL/GenBank/DDBJ whole genome shotgun (WGS) entry which is preliminary data.</text>
</comment>
<evidence type="ECO:0000256" key="6">
    <source>
        <dbReference type="SAM" id="Phobius"/>
    </source>
</evidence>
<dbReference type="PANTHER" id="PTHR36115:SF4">
    <property type="entry name" value="MEMBRANE PROTEIN"/>
    <property type="match status" value="1"/>
</dbReference>
<dbReference type="OrthoDB" id="9793824at2"/>
<evidence type="ECO:0000259" key="7">
    <source>
        <dbReference type="Pfam" id="PF06271"/>
    </source>
</evidence>
<evidence type="ECO:0000256" key="3">
    <source>
        <dbReference type="ARBA" id="ARBA00022692"/>
    </source>
</evidence>
<feature type="transmembrane region" description="Helical" evidence="6">
    <location>
        <begin position="78"/>
        <end position="100"/>
    </location>
</feature>
<evidence type="ECO:0000313" key="8">
    <source>
        <dbReference type="EMBL" id="RKR85048.1"/>
    </source>
</evidence>
<feature type="transmembrane region" description="Helical" evidence="6">
    <location>
        <begin position="162"/>
        <end position="182"/>
    </location>
</feature>
<feature type="transmembrane region" description="Helical" evidence="6">
    <location>
        <begin position="132"/>
        <end position="150"/>
    </location>
</feature>
<dbReference type="EMBL" id="RBKU01000001">
    <property type="protein sequence ID" value="RKR85048.1"/>
    <property type="molecule type" value="Genomic_DNA"/>
</dbReference>
<reference evidence="8 9" key="1">
    <citation type="submission" date="2018-10" db="EMBL/GenBank/DDBJ databases">
        <title>Genomic Encyclopedia of Archaeal and Bacterial Type Strains, Phase II (KMG-II): from individual species to whole genera.</title>
        <authorList>
            <person name="Goeker M."/>
        </authorList>
    </citation>
    <scope>NUCLEOTIDE SEQUENCE [LARGE SCALE GENOMIC DNA]</scope>
    <source>
        <strain evidence="8 9">DSM 18602</strain>
    </source>
</reference>
<keyword evidence="9" id="KW-1185">Reference proteome</keyword>
<dbReference type="Proteomes" id="UP000268007">
    <property type="component" value="Unassembled WGS sequence"/>
</dbReference>
<evidence type="ECO:0000313" key="9">
    <source>
        <dbReference type="Proteomes" id="UP000268007"/>
    </source>
</evidence>
<proteinExistence type="predicted"/>
<comment type="subcellular location">
    <subcellularLocation>
        <location evidence="1">Cell membrane</location>
        <topology evidence="1">Multi-pass membrane protein</topology>
    </subcellularLocation>
</comment>
<keyword evidence="5 6" id="KW-0472">Membrane</keyword>
<dbReference type="Pfam" id="PF06271">
    <property type="entry name" value="RDD"/>
    <property type="match status" value="1"/>
</dbReference>
<keyword evidence="4 6" id="KW-1133">Transmembrane helix</keyword>
<organism evidence="8 9">
    <name type="scientific">Mucilaginibacter gracilis</name>
    <dbReference type="NCBI Taxonomy" id="423350"/>
    <lineage>
        <taxon>Bacteria</taxon>
        <taxon>Pseudomonadati</taxon>
        <taxon>Bacteroidota</taxon>
        <taxon>Sphingobacteriia</taxon>
        <taxon>Sphingobacteriales</taxon>
        <taxon>Sphingobacteriaceae</taxon>
        <taxon>Mucilaginibacter</taxon>
    </lineage>
</organism>
<feature type="transmembrane region" description="Helical" evidence="6">
    <location>
        <begin position="188"/>
        <end position="206"/>
    </location>
</feature>
<gene>
    <name evidence="8" type="ORF">BDD43_5304</name>
</gene>